<evidence type="ECO:0000313" key="6">
    <source>
        <dbReference type="EMBL" id="QJA83377.1"/>
    </source>
</evidence>
<dbReference type="EMBL" id="MT141573">
    <property type="protein sequence ID" value="QJA67576.1"/>
    <property type="molecule type" value="Genomic_DNA"/>
</dbReference>
<dbReference type="PROSITE" id="PS51032">
    <property type="entry name" value="AP2_ERF"/>
    <property type="match status" value="1"/>
</dbReference>
<keyword evidence="1" id="KW-0805">Transcription regulation</keyword>
<dbReference type="GO" id="GO:0004519">
    <property type="term" value="F:endonuclease activity"/>
    <property type="evidence" value="ECO:0007669"/>
    <property type="project" value="UniProtKB-KW"/>
</dbReference>
<keyword evidence="3" id="KW-0804">Transcription</keyword>
<name>A0A6M3JCL7_9ZZZZ</name>
<dbReference type="SMART" id="SM00380">
    <property type="entry name" value="AP2"/>
    <property type="match status" value="1"/>
</dbReference>
<feature type="domain" description="AP2/ERF" evidence="4">
    <location>
        <begin position="102"/>
        <end position="160"/>
    </location>
</feature>
<evidence type="ECO:0000256" key="2">
    <source>
        <dbReference type="ARBA" id="ARBA00023125"/>
    </source>
</evidence>
<proteinExistence type="predicted"/>
<keyword evidence="5" id="KW-0540">Nuclease</keyword>
<evidence type="ECO:0000256" key="3">
    <source>
        <dbReference type="ARBA" id="ARBA00023163"/>
    </source>
</evidence>
<evidence type="ECO:0000256" key="1">
    <source>
        <dbReference type="ARBA" id="ARBA00023015"/>
    </source>
</evidence>
<dbReference type="SUPFAM" id="SSF54171">
    <property type="entry name" value="DNA-binding domain"/>
    <property type="match status" value="1"/>
</dbReference>
<organism evidence="5">
    <name type="scientific">viral metagenome</name>
    <dbReference type="NCBI Taxonomy" id="1070528"/>
    <lineage>
        <taxon>unclassified sequences</taxon>
        <taxon>metagenomes</taxon>
        <taxon>organismal metagenomes</taxon>
    </lineage>
</organism>
<keyword evidence="5" id="KW-0378">Hydrolase</keyword>
<keyword evidence="2" id="KW-0238">DNA-binding</keyword>
<dbReference type="GO" id="GO:0003677">
    <property type="term" value="F:DNA binding"/>
    <property type="evidence" value="ECO:0007669"/>
    <property type="project" value="UniProtKB-KW"/>
</dbReference>
<dbReference type="Gene3D" id="3.30.730.10">
    <property type="entry name" value="AP2/ERF domain"/>
    <property type="match status" value="1"/>
</dbReference>
<dbReference type="InterPro" id="IPR001471">
    <property type="entry name" value="AP2/ERF_dom"/>
</dbReference>
<accession>A0A6M3JCL7</accession>
<dbReference type="InterPro" id="IPR044925">
    <property type="entry name" value="His-Me_finger_sf"/>
</dbReference>
<evidence type="ECO:0000259" key="4">
    <source>
        <dbReference type="PROSITE" id="PS51032"/>
    </source>
</evidence>
<dbReference type="EMBL" id="MT142509">
    <property type="protein sequence ID" value="QJA83377.1"/>
    <property type="molecule type" value="Genomic_DNA"/>
</dbReference>
<dbReference type="GO" id="GO:0003700">
    <property type="term" value="F:DNA-binding transcription factor activity"/>
    <property type="evidence" value="ECO:0007669"/>
    <property type="project" value="InterPro"/>
</dbReference>
<keyword evidence="5" id="KW-0255">Endonuclease</keyword>
<dbReference type="SUPFAM" id="SSF54060">
    <property type="entry name" value="His-Me finger endonucleases"/>
    <property type="match status" value="1"/>
</dbReference>
<dbReference type="InterPro" id="IPR036955">
    <property type="entry name" value="AP2/ERF_dom_sf"/>
</dbReference>
<evidence type="ECO:0000313" key="5">
    <source>
        <dbReference type="EMBL" id="QJA67576.1"/>
    </source>
</evidence>
<dbReference type="InterPro" id="IPR016177">
    <property type="entry name" value="DNA-bd_dom_sf"/>
</dbReference>
<reference evidence="5" key="1">
    <citation type="submission" date="2020-03" db="EMBL/GenBank/DDBJ databases">
        <title>The deep terrestrial virosphere.</title>
        <authorList>
            <person name="Holmfeldt K."/>
            <person name="Nilsson E."/>
            <person name="Simone D."/>
            <person name="Lopez-Fernandez M."/>
            <person name="Wu X."/>
            <person name="de Brujin I."/>
            <person name="Lundin D."/>
            <person name="Andersson A."/>
            <person name="Bertilsson S."/>
            <person name="Dopson M."/>
        </authorList>
    </citation>
    <scope>NUCLEOTIDE SEQUENCE</scope>
    <source>
        <strain evidence="6">MM415A00290</strain>
        <strain evidence="5">MM415B00199</strain>
    </source>
</reference>
<sequence>MKEIQLSQGKVALVDDADYEWLNQWKWYAERHRGYLFYAARNSPMVNSCPRTRIYMHWLVLGAKGGDHKDGNGLNNQRGNLRGCTHRQNSMNTRPQTGGASIYKGVVRERKSKIHPWRAQIMVQGKNAHLGCYATEGEAALVYNQKAAEIFGEFARLNVIGDYKQCLNL</sequence>
<dbReference type="AlphaFoldDB" id="A0A6M3JCL7"/>
<protein>
    <submittedName>
        <fullName evidence="5">Putative homing endonuclease</fullName>
    </submittedName>
</protein>
<gene>
    <name evidence="6" type="ORF">MM415A00290_0029</name>
    <name evidence="5" type="ORF">MM415B00199_0031</name>
</gene>